<evidence type="ECO:0000256" key="9">
    <source>
        <dbReference type="ARBA" id="ARBA00023310"/>
    </source>
</evidence>
<dbReference type="GO" id="GO:0045259">
    <property type="term" value="C:proton-transporting ATP synthase complex"/>
    <property type="evidence" value="ECO:0007669"/>
    <property type="project" value="UniProtKB-KW"/>
</dbReference>
<dbReference type="EMBL" id="CAJJDN010000199">
    <property type="protein sequence ID" value="CAD8128901.1"/>
    <property type="molecule type" value="Genomic_DNA"/>
</dbReference>
<keyword evidence="7" id="KW-0472">Membrane</keyword>
<name>A0A8S1RJX9_9CILI</name>
<keyword evidence="4" id="KW-0547">Nucleotide-binding</keyword>
<evidence type="ECO:0000256" key="7">
    <source>
        <dbReference type="ARBA" id="ARBA00023136"/>
    </source>
</evidence>
<keyword evidence="6" id="KW-0406">Ion transport</keyword>
<keyword evidence="8" id="KW-0139">CF(1)</keyword>
<dbReference type="OrthoDB" id="14523at2759"/>
<dbReference type="InterPro" id="IPR050053">
    <property type="entry name" value="ATPase_alpha/beta_chains"/>
</dbReference>
<dbReference type="GO" id="GO:0005524">
    <property type="term" value="F:ATP binding"/>
    <property type="evidence" value="ECO:0007669"/>
    <property type="project" value="UniProtKB-KW"/>
</dbReference>
<evidence type="ECO:0000313" key="11">
    <source>
        <dbReference type="Proteomes" id="UP000692954"/>
    </source>
</evidence>
<comment type="subcellular location">
    <subcellularLocation>
        <location evidence="1">Membrane</location>
    </subcellularLocation>
</comment>
<evidence type="ECO:0000256" key="3">
    <source>
        <dbReference type="ARBA" id="ARBA00022448"/>
    </source>
</evidence>
<dbReference type="AlphaFoldDB" id="A0A8S1RJX9"/>
<accession>A0A8S1RJX9</accession>
<gene>
    <name evidence="10" type="ORF">PSON_ATCC_30995.1.T1990053</name>
</gene>
<keyword evidence="11" id="KW-1185">Reference proteome</keyword>
<comment type="similarity">
    <text evidence="2">Belongs to the ATPase alpha/beta chains family.</text>
</comment>
<protein>
    <submittedName>
        <fullName evidence="10">Uncharacterized protein</fullName>
    </submittedName>
</protein>
<dbReference type="PANTHER" id="PTHR15184:SF71">
    <property type="entry name" value="ATP SYNTHASE SUBUNIT BETA, MITOCHONDRIAL"/>
    <property type="match status" value="1"/>
</dbReference>
<sequence length="199" mass="22523">MMSGSEAPATQGRIPSAIGDQPTLAMDMRLLQVRITSTKHGSITQVQVIDVPAQLTIQLTQLQLHLLLTLMQQLYQVDKQLIGIYPAMDLFDSNSQILYPMIVVDKHYKVARNVQSLGMDELLEEDKKVLSKHSSQHGRYLFSILVLDSSVFSSFSNLKQDRPKRSFGASNAVAYQRTFAQWLEIMVYYALSNIPKRSF</sequence>
<evidence type="ECO:0000256" key="8">
    <source>
        <dbReference type="ARBA" id="ARBA00023196"/>
    </source>
</evidence>
<evidence type="ECO:0000256" key="5">
    <source>
        <dbReference type="ARBA" id="ARBA00022840"/>
    </source>
</evidence>
<dbReference type="GO" id="GO:0046933">
    <property type="term" value="F:proton-transporting ATP synthase activity, rotational mechanism"/>
    <property type="evidence" value="ECO:0007669"/>
    <property type="project" value="TreeGrafter"/>
</dbReference>
<proteinExistence type="inferred from homology"/>
<dbReference type="Proteomes" id="UP000692954">
    <property type="component" value="Unassembled WGS sequence"/>
</dbReference>
<dbReference type="GO" id="GO:0042776">
    <property type="term" value="P:proton motive force-driven mitochondrial ATP synthesis"/>
    <property type="evidence" value="ECO:0007669"/>
    <property type="project" value="TreeGrafter"/>
</dbReference>
<evidence type="ECO:0000256" key="4">
    <source>
        <dbReference type="ARBA" id="ARBA00022741"/>
    </source>
</evidence>
<comment type="caution">
    <text evidence="10">The sequence shown here is derived from an EMBL/GenBank/DDBJ whole genome shotgun (WGS) entry which is preliminary data.</text>
</comment>
<keyword evidence="3" id="KW-0813">Transport</keyword>
<evidence type="ECO:0000256" key="2">
    <source>
        <dbReference type="ARBA" id="ARBA00008936"/>
    </source>
</evidence>
<evidence type="ECO:0000256" key="6">
    <source>
        <dbReference type="ARBA" id="ARBA00023065"/>
    </source>
</evidence>
<evidence type="ECO:0000256" key="1">
    <source>
        <dbReference type="ARBA" id="ARBA00004370"/>
    </source>
</evidence>
<reference evidence="10" key="1">
    <citation type="submission" date="2021-01" db="EMBL/GenBank/DDBJ databases">
        <authorList>
            <consortium name="Genoscope - CEA"/>
            <person name="William W."/>
        </authorList>
    </citation>
    <scope>NUCLEOTIDE SEQUENCE</scope>
</reference>
<keyword evidence="9" id="KW-0066">ATP synthesis</keyword>
<keyword evidence="5" id="KW-0067">ATP-binding</keyword>
<dbReference type="GO" id="GO:0005739">
    <property type="term" value="C:mitochondrion"/>
    <property type="evidence" value="ECO:0007669"/>
    <property type="project" value="GOC"/>
</dbReference>
<evidence type="ECO:0000313" key="10">
    <source>
        <dbReference type="EMBL" id="CAD8128901.1"/>
    </source>
</evidence>
<dbReference type="PANTHER" id="PTHR15184">
    <property type="entry name" value="ATP SYNTHASE"/>
    <property type="match status" value="1"/>
</dbReference>
<organism evidence="10 11">
    <name type="scientific">Paramecium sonneborni</name>
    <dbReference type="NCBI Taxonomy" id="65129"/>
    <lineage>
        <taxon>Eukaryota</taxon>
        <taxon>Sar</taxon>
        <taxon>Alveolata</taxon>
        <taxon>Ciliophora</taxon>
        <taxon>Intramacronucleata</taxon>
        <taxon>Oligohymenophorea</taxon>
        <taxon>Peniculida</taxon>
        <taxon>Parameciidae</taxon>
        <taxon>Paramecium</taxon>
    </lineage>
</organism>